<evidence type="ECO:0000313" key="7">
    <source>
        <dbReference type="EMBL" id="NGP76856.1"/>
    </source>
</evidence>
<dbReference type="InterPro" id="IPR014284">
    <property type="entry name" value="RNA_pol_sigma-70_dom"/>
</dbReference>
<dbReference type="GO" id="GO:0003677">
    <property type="term" value="F:DNA binding"/>
    <property type="evidence" value="ECO:0007669"/>
    <property type="project" value="InterPro"/>
</dbReference>
<dbReference type="RefSeq" id="WP_165141663.1">
    <property type="nucleotide sequence ID" value="NZ_JAALLT010000003.1"/>
</dbReference>
<dbReference type="InterPro" id="IPR013324">
    <property type="entry name" value="RNA_pol_sigma_r3/r4-like"/>
</dbReference>
<evidence type="ECO:0000256" key="4">
    <source>
        <dbReference type="ARBA" id="ARBA00023163"/>
    </source>
</evidence>
<keyword evidence="8" id="KW-1185">Reference proteome</keyword>
<proteinExistence type="inferred from homology"/>
<dbReference type="InterPro" id="IPR039425">
    <property type="entry name" value="RNA_pol_sigma-70-like"/>
</dbReference>
<accession>A0A6M1SY16</accession>
<evidence type="ECO:0000256" key="1">
    <source>
        <dbReference type="ARBA" id="ARBA00010641"/>
    </source>
</evidence>
<dbReference type="GO" id="GO:0016987">
    <property type="term" value="F:sigma factor activity"/>
    <property type="evidence" value="ECO:0007669"/>
    <property type="project" value="UniProtKB-KW"/>
</dbReference>
<keyword evidence="4" id="KW-0804">Transcription</keyword>
<feature type="domain" description="RNA polymerase sigma factor 70 region 4 type 2" evidence="6">
    <location>
        <begin position="100"/>
        <end position="150"/>
    </location>
</feature>
<keyword evidence="3" id="KW-0731">Sigma factor</keyword>
<keyword evidence="2" id="KW-0805">Transcription regulation</keyword>
<evidence type="ECO:0000256" key="2">
    <source>
        <dbReference type="ARBA" id="ARBA00023015"/>
    </source>
</evidence>
<dbReference type="AlphaFoldDB" id="A0A6M1SY16"/>
<dbReference type="InterPro" id="IPR013325">
    <property type="entry name" value="RNA_pol_sigma_r2"/>
</dbReference>
<comment type="similarity">
    <text evidence="1">Belongs to the sigma-70 factor family. ECF subfamily.</text>
</comment>
<name>A0A6M1SY16_9BACT</name>
<evidence type="ECO:0000259" key="5">
    <source>
        <dbReference type="Pfam" id="PF04542"/>
    </source>
</evidence>
<dbReference type="InterPro" id="IPR007627">
    <property type="entry name" value="RNA_pol_sigma70_r2"/>
</dbReference>
<sequence length="163" mass="19412">MNKDEFDRLIQQHQGIIWKVCRAFARNREDQKDLFQEILYNLWKGRTTFSGNSKITTWIYRVSFNRAIDYSRKKRVQTTELDESTMLSPNKHKAEYDIEALYIAISRLNPVDRSIIILYLDKYSYKEIAEITGLSEKNVSVKLVRIKEKLKDQYLKLTKTPQL</sequence>
<dbReference type="Gene3D" id="1.10.1740.10">
    <property type="match status" value="1"/>
</dbReference>
<dbReference type="InterPro" id="IPR013249">
    <property type="entry name" value="RNA_pol_sigma70_r4_t2"/>
</dbReference>
<dbReference type="GO" id="GO:0006352">
    <property type="term" value="P:DNA-templated transcription initiation"/>
    <property type="evidence" value="ECO:0007669"/>
    <property type="project" value="InterPro"/>
</dbReference>
<dbReference type="Proteomes" id="UP000473278">
    <property type="component" value="Unassembled WGS sequence"/>
</dbReference>
<dbReference type="NCBIfam" id="TIGR02937">
    <property type="entry name" value="sigma70-ECF"/>
    <property type="match status" value="1"/>
</dbReference>
<dbReference type="Pfam" id="PF04542">
    <property type="entry name" value="Sigma70_r2"/>
    <property type="match status" value="1"/>
</dbReference>
<gene>
    <name evidence="7" type="ORF">G3570_09445</name>
</gene>
<organism evidence="7 8">
    <name type="scientific">Halalkalibaculum roseum</name>
    <dbReference type="NCBI Taxonomy" id="2709311"/>
    <lineage>
        <taxon>Bacteria</taxon>
        <taxon>Pseudomonadati</taxon>
        <taxon>Balneolota</taxon>
        <taxon>Balneolia</taxon>
        <taxon>Balneolales</taxon>
        <taxon>Balneolaceae</taxon>
        <taxon>Halalkalibaculum</taxon>
    </lineage>
</organism>
<dbReference type="CDD" id="cd06171">
    <property type="entry name" value="Sigma70_r4"/>
    <property type="match status" value="1"/>
</dbReference>
<dbReference type="Pfam" id="PF08281">
    <property type="entry name" value="Sigma70_r4_2"/>
    <property type="match status" value="1"/>
</dbReference>
<dbReference type="EMBL" id="JAALLT010000003">
    <property type="protein sequence ID" value="NGP76856.1"/>
    <property type="molecule type" value="Genomic_DNA"/>
</dbReference>
<feature type="domain" description="RNA polymerase sigma-70 region 2" evidence="5">
    <location>
        <begin position="9"/>
        <end position="75"/>
    </location>
</feature>
<evidence type="ECO:0000313" key="8">
    <source>
        <dbReference type="Proteomes" id="UP000473278"/>
    </source>
</evidence>
<evidence type="ECO:0000259" key="6">
    <source>
        <dbReference type="Pfam" id="PF08281"/>
    </source>
</evidence>
<protein>
    <submittedName>
        <fullName evidence="7">Sigma-70 family RNA polymerase sigma factor</fullName>
    </submittedName>
</protein>
<dbReference type="Gene3D" id="1.10.10.10">
    <property type="entry name" value="Winged helix-like DNA-binding domain superfamily/Winged helix DNA-binding domain"/>
    <property type="match status" value="1"/>
</dbReference>
<dbReference type="PANTHER" id="PTHR43133">
    <property type="entry name" value="RNA POLYMERASE ECF-TYPE SIGMA FACTO"/>
    <property type="match status" value="1"/>
</dbReference>
<dbReference type="SUPFAM" id="SSF88946">
    <property type="entry name" value="Sigma2 domain of RNA polymerase sigma factors"/>
    <property type="match status" value="1"/>
</dbReference>
<reference evidence="7 8" key="1">
    <citation type="submission" date="2020-02" db="EMBL/GenBank/DDBJ databases">
        <title>Balneolaceae bacterium YR4-1, complete genome.</title>
        <authorList>
            <person name="Li Y."/>
            <person name="Wu S."/>
        </authorList>
    </citation>
    <scope>NUCLEOTIDE SEQUENCE [LARGE SCALE GENOMIC DNA]</scope>
    <source>
        <strain evidence="7 8">YR4-1</strain>
    </source>
</reference>
<comment type="caution">
    <text evidence="7">The sequence shown here is derived from an EMBL/GenBank/DDBJ whole genome shotgun (WGS) entry which is preliminary data.</text>
</comment>
<dbReference type="PANTHER" id="PTHR43133:SF45">
    <property type="entry name" value="RNA POLYMERASE ECF-TYPE SIGMA FACTOR"/>
    <property type="match status" value="1"/>
</dbReference>
<dbReference type="InterPro" id="IPR036388">
    <property type="entry name" value="WH-like_DNA-bd_sf"/>
</dbReference>
<dbReference type="SUPFAM" id="SSF88659">
    <property type="entry name" value="Sigma3 and sigma4 domains of RNA polymerase sigma factors"/>
    <property type="match status" value="1"/>
</dbReference>
<evidence type="ECO:0000256" key="3">
    <source>
        <dbReference type="ARBA" id="ARBA00023082"/>
    </source>
</evidence>